<sequence>MADGGFDPCECIWSHEMAMRRLLSLLRQSQSYCTDTECYNELPAPTPSNQDVGGDSMMLLAMMWALFAIALFFMRPSSLRANPNAKPANSNQDGGAPPAPPTAN</sequence>
<feature type="transmembrane region" description="Helical" evidence="3">
    <location>
        <begin position="56"/>
        <end position="74"/>
    </location>
</feature>
<dbReference type="PANTHER" id="PTHR31019:SF1">
    <property type="entry name" value="SMALL INTEGRAL MEMBRANE PROTEIN 14"/>
    <property type="match status" value="1"/>
</dbReference>
<keyword evidence="3" id="KW-0812">Transmembrane</keyword>
<organism evidence="4 5">
    <name type="scientific">Cherax quadricarinatus</name>
    <name type="common">Australian red claw crayfish</name>
    <dbReference type="NCBI Taxonomy" id="27406"/>
    <lineage>
        <taxon>Eukaryota</taxon>
        <taxon>Metazoa</taxon>
        <taxon>Ecdysozoa</taxon>
        <taxon>Arthropoda</taxon>
        <taxon>Crustacea</taxon>
        <taxon>Multicrustacea</taxon>
        <taxon>Malacostraca</taxon>
        <taxon>Eumalacostraca</taxon>
        <taxon>Eucarida</taxon>
        <taxon>Decapoda</taxon>
        <taxon>Pleocyemata</taxon>
        <taxon>Astacidea</taxon>
        <taxon>Parastacoidea</taxon>
        <taxon>Parastacidae</taxon>
        <taxon>Cherax</taxon>
    </lineage>
</organism>
<dbReference type="GO" id="GO:0005783">
    <property type="term" value="C:endoplasmic reticulum"/>
    <property type="evidence" value="ECO:0007669"/>
    <property type="project" value="TreeGrafter"/>
</dbReference>
<dbReference type="PANTHER" id="PTHR31019">
    <property type="entry name" value="SMALL INTEGRAL MEMBRANE PROTEIN 14"/>
    <property type="match status" value="1"/>
</dbReference>
<gene>
    <name evidence="4" type="ORF">OTU49_011351</name>
</gene>
<dbReference type="InterPro" id="IPR020309">
    <property type="entry name" value="Smim-14"/>
</dbReference>
<evidence type="ECO:0000313" key="4">
    <source>
        <dbReference type="EMBL" id="KAK8724363.1"/>
    </source>
</evidence>
<keyword evidence="3" id="KW-0472">Membrane</keyword>
<dbReference type="EMBL" id="JARKIK010000086">
    <property type="protein sequence ID" value="KAK8724363.1"/>
    <property type="molecule type" value="Genomic_DNA"/>
</dbReference>
<keyword evidence="3" id="KW-1133">Transmembrane helix</keyword>
<dbReference type="AlphaFoldDB" id="A0AAW0W477"/>
<keyword evidence="5" id="KW-1185">Reference proteome</keyword>
<protein>
    <recommendedName>
        <fullName evidence="1">Small integral membrane protein 14</fullName>
    </recommendedName>
</protein>
<reference evidence="4 5" key="1">
    <citation type="journal article" date="2024" name="BMC Genomics">
        <title>Genome assembly of redclaw crayfish (Cherax quadricarinatus) provides insights into its immune adaptation and hypoxia tolerance.</title>
        <authorList>
            <person name="Liu Z."/>
            <person name="Zheng J."/>
            <person name="Li H."/>
            <person name="Fang K."/>
            <person name="Wang S."/>
            <person name="He J."/>
            <person name="Zhou D."/>
            <person name="Weng S."/>
            <person name="Chi M."/>
            <person name="Gu Z."/>
            <person name="He J."/>
            <person name="Li F."/>
            <person name="Wang M."/>
        </authorList>
    </citation>
    <scope>NUCLEOTIDE SEQUENCE [LARGE SCALE GENOMIC DNA]</scope>
    <source>
        <strain evidence="4">ZL_2023a</strain>
    </source>
</reference>
<comment type="caution">
    <text evidence="4">The sequence shown here is derived from an EMBL/GenBank/DDBJ whole genome shotgun (WGS) entry which is preliminary data.</text>
</comment>
<evidence type="ECO:0000256" key="1">
    <source>
        <dbReference type="ARBA" id="ARBA00017902"/>
    </source>
</evidence>
<name>A0AAW0W477_CHEQU</name>
<feature type="region of interest" description="Disordered" evidence="2">
    <location>
        <begin position="82"/>
        <end position="104"/>
    </location>
</feature>
<dbReference type="Proteomes" id="UP001445076">
    <property type="component" value="Unassembled WGS sequence"/>
</dbReference>
<proteinExistence type="predicted"/>
<dbReference type="Pfam" id="PF11027">
    <property type="entry name" value="DUF2615"/>
    <property type="match status" value="1"/>
</dbReference>
<evidence type="ECO:0000313" key="5">
    <source>
        <dbReference type="Proteomes" id="UP001445076"/>
    </source>
</evidence>
<evidence type="ECO:0000256" key="3">
    <source>
        <dbReference type="SAM" id="Phobius"/>
    </source>
</evidence>
<accession>A0AAW0W477</accession>
<evidence type="ECO:0000256" key="2">
    <source>
        <dbReference type="SAM" id="MobiDB-lite"/>
    </source>
</evidence>